<dbReference type="GO" id="GO:0006096">
    <property type="term" value="P:glycolytic process"/>
    <property type="evidence" value="ECO:0007669"/>
    <property type="project" value="UniProtKB-UniRule"/>
</dbReference>
<evidence type="ECO:0000256" key="4">
    <source>
        <dbReference type="ARBA" id="ARBA00017068"/>
    </source>
</evidence>
<dbReference type="EC" id="4.2.1.11" evidence="3 9"/>
<feature type="binding site" evidence="9">
    <location>
        <position position="353"/>
    </location>
    <ligand>
        <name>(2R)-2-phosphoglycerate</name>
        <dbReference type="ChEBI" id="CHEBI:58289"/>
    </ligand>
</feature>
<evidence type="ECO:0000256" key="2">
    <source>
        <dbReference type="ARBA" id="ARBA00009604"/>
    </source>
</evidence>
<comment type="cofactor">
    <cofactor evidence="12">
        <name>Mg(2+)</name>
        <dbReference type="ChEBI" id="CHEBI:18420"/>
    </cofactor>
    <text evidence="12">Mg(2+) is required for catalysis and for stabilizing the dimer.</text>
</comment>
<dbReference type="Pfam" id="PF03952">
    <property type="entry name" value="Enolase_N"/>
    <property type="match status" value="1"/>
</dbReference>
<evidence type="ECO:0000259" key="14">
    <source>
        <dbReference type="SMART" id="SM01193"/>
    </source>
</evidence>
<feature type="binding site" evidence="9">
    <location>
        <position position="404"/>
    </location>
    <ligand>
        <name>(2R)-2-phosphoglycerate</name>
        <dbReference type="ChEBI" id="CHEBI:58289"/>
    </ligand>
</feature>
<organism evidence="15 16">
    <name type="scientific">Candidatus Doudnabacteria bacterium RIFCSPHIGHO2_02_FULL_46_11</name>
    <dbReference type="NCBI Taxonomy" id="1817832"/>
    <lineage>
        <taxon>Bacteria</taxon>
        <taxon>Candidatus Doudnaibacteriota</taxon>
    </lineage>
</organism>
<comment type="function">
    <text evidence="9">Catalyzes the reversible conversion of 2-phosphoglycerate (2-PG) into phosphoenolpyruvate (PEP). It is essential for the degradation of carbohydrates via glycolysis.</text>
</comment>
<evidence type="ECO:0000256" key="10">
    <source>
        <dbReference type="PIRSR" id="PIRSR001400-1"/>
    </source>
</evidence>
<proteinExistence type="inferred from homology"/>
<sequence length="428" mass="46578">MFNKKEKIKKVMARQILDSRGVPTLEVAVQTAFGAIGTASVPSGASTGTKEAVELRDNEKSYFGKGVSLACQNVNTEINTALNGVEVTDQKKIDEILIKLDGTENKARLGGNSLIGVSMACARAGAVMANLPLYEYLARLGGVKKYSMPRPMFNLINGGLHAFNGLAIQEYLFIPQVKNFSEAVRMGAETHHIIAELLKSRHMYSGVGDEGGEAPKLKSNTEPFVLIIEAAGKLGFKLGEDYGLGIDAAANSFVQNVNDNFNYKLELEGKTFSSLELIDLYEKWISDFKLVLIEDGLAETDLEGWKLMTKILSDKIHVVGQKLEIVGDDLFVTDARRLIDGVREKMANAVIIKPNQVGTVTETIATIKAAKAHNYACVASHRSGDTIDTFIADLAVGLNCEYIKAGAPARGERVAKYNRLMEISEQII</sequence>
<dbReference type="NCBIfam" id="TIGR01060">
    <property type="entry name" value="eno"/>
    <property type="match status" value="1"/>
</dbReference>
<keyword evidence="5 9" id="KW-0964">Secreted</keyword>
<reference evidence="15 16" key="1">
    <citation type="journal article" date="2016" name="Nat. Commun.">
        <title>Thousands of microbial genomes shed light on interconnected biogeochemical processes in an aquifer system.</title>
        <authorList>
            <person name="Anantharaman K."/>
            <person name="Brown C.T."/>
            <person name="Hug L.A."/>
            <person name="Sharon I."/>
            <person name="Castelle C.J."/>
            <person name="Probst A.J."/>
            <person name="Thomas B.C."/>
            <person name="Singh A."/>
            <person name="Wilkins M.J."/>
            <person name="Karaoz U."/>
            <person name="Brodie E.L."/>
            <person name="Williams K.H."/>
            <person name="Hubbard S.S."/>
            <person name="Banfield J.F."/>
        </authorList>
    </citation>
    <scope>NUCLEOTIDE SEQUENCE [LARGE SCALE GENOMIC DNA]</scope>
</reference>
<dbReference type="SMART" id="SM01192">
    <property type="entry name" value="Enolase_C"/>
    <property type="match status" value="1"/>
</dbReference>
<comment type="cofactor">
    <cofactor evidence="9">
        <name>Mg(2+)</name>
        <dbReference type="ChEBI" id="CHEBI:18420"/>
    </cofactor>
    <text evidence="9">Binds a second Mg(2+) ion via substrate during catalysis.</text>
</comment>
<evidence type="ECO:0000256" key="11">
    <source>
        <dbReference type="PIRSR" id="PIRSR001400-2"/>
    </source>
</evidence>
<dbReference type="SFLD" id="SFLDS00001">
    <property type="entry name" value="Enolase"/>
    <property type="match status" value="1"/>
</dbReference>
<feature type="binding site" evidence="9">
    <location>
        <position position="383"/>
    </location>
    <ligand>
        <name>(2R)-2-phosphoglycerate</name>
        <dbReference type="ChEBI" id="CHEBI:58289"/>
    </ligand>
</feature>
<dbReference type="Gene3D" id="3.30.390.10">
    <property type="entry name" value="Enolase-like, N-terminal domain"/>
    <property type="match status" value="1"/>
</dbReference>
<accession>A0A1F5P5D2</accession>
<comment type="similarity">
    <text evidence="2 9">Belongs to the enolase family.</text>
</comment>
<feature type="binding site" evidence="11">
    <location>
        <position position="404"/>
    </location>
    <ligand>
        <name>substrate</name>
    </ligand>
</feature>
<keyword evidence="15" id="KW-0670">Pyruvate</keyword>
<evidence type="ECO:0000256" key="3">
    <source>
        <dbReference type="ARBA" id="ARBA00012058"/>
    </source>
</evidence>
<feature type="active site" description="Proton acceptor" evidence="9 10">
    <location>
        <position position="353"/>
    </location>
</feature>
<dbReference type="InterPro" id="IPR020811">
    <property type="entry name" value="Enolase_N"/>
</dbReference>
<dbReference type="SUPFAM" id="SSF51604">
    <property type="entry name" value="Enolase C-terminal domain-like"/>
    <property type="match status" value="1"/>
</dbReference>
<feature type="binding site" evidence="9">
    <location>
        <position position="382"/>
    </location>
    <ligand>
        <name>(2R)-2-phosphoglycerate</name>
        <dbReference type="ChEBI" id="CHEBI:58289"/>
    </ligand>
</feature>
<dbReference type="GO" id="GO:0004634">
    <property type="term" value="F:phosphopyruvate hydratase activity"/>
    <property type="evidence" value="ECO:0007669"/>
    <property type="project" value="UniProtKB-UniRule"/>
</dbReference>
<evidence type="ECO:0000256" key="5">
    <source>
        <dbReference type="ARBA" id="ARBA00022525"/>
    </source>
</evidence>
<feature type="binding site" evidence="9 12">
    <location>
        <position position="247"/>
    </location>
    <ligand>
        <name>Mg(2+)</name>
        <dbReference type="ChEBI" id="CHEBI:18420"/>
    </ligand>
</feature>
<dbReference type="InterPro" id="IPR020809">
    <property type="entry name" value="Enolase_CS"/>
</dbReference>
<feature type="domain" description="Enolase N-terminal" evidence="14">
    <location>
        <begin position="8"/>
        <end position="137"/>
    </location>
</feature>
<dbReference type="UniPathway" id="UPA00109">
    <property type="reaction ID" value="UER00187"/>
</dbReference>
<dbReference type="InterPro" id="IPR029017">
    <property type="entry name" value="Enolase-like_N"/>
</dbReference>
<dbReference type="InterPro" id="IPR000941">
    <property type="entry name" value="Enolase"/>
</dbReference>
<keyword evidence="7 9" id="KW-0324">Glycolysis</keyword>
<dbReference type="PROSITE" id="PS00164">
    <property type="entry name" value="ENOLASE"/>
    <property type="match status" value="1"/>
</dbReference>
<feature type="binding site" evidence="11">
    <location>
        <position position="170"/>
    </location>
    <ligand>
        <name>substrate</name>
    </ligand>
</feature>
<dbReference type="GO" id="GO:0005576">
    <property type="term" value="C:extracellular region"/>
    <property type="evidence" value="ECO:0007669"/>
    <property type="project" value="UniProtKB-SubCell"/>
</dbReference>
<dbReference type="SMART" id="SM01193">
    <property type="entry name" value="Enolase_N"/>
    <property type="match status" value="1"/>
</dbReference>
<evidence type="ECO:0000259" key="13">
    <source>
        <dbReference type="SMART" id="SM01192"/>
    </source>
</evidence>
<keyword evidence="9" id="KW-0963">Cytoplasm</keyword>
<dbReference type="SUPFAM" id="SSF54826">
    <property type="entry name" value="Enolase N-terminal domain-like"/>
    <property type="match status" value="1"/>
</dbReference>
<keyword evidence="9 12" id="KW-0479">Metal-binding</keyword>
<name>A0A1F5P5D2_9BACT</name>
<dbReference type="SFLD" id="SFLDF00002">
    <property type="entry name" value="enolase"/>
    <property type="match status" value="1"/>
</dbReference>
<dbReference type="PIRSF" id="PIRSF001400">
    <property type="entry name" value="Enolase"/>
    <property type="match status" value="1"/>
</dbReference>
<feature type="binding site" evidence="9 12">
    <location>
        <position position="294"/>
    </location>
    <ligand>
        <name>Mg(2+)</name>
        <dbReference type="ChEBI" id="CHEBI:18420"/>
    </ligand>
</feature>
<dbReference type="EMBL" id="MFES01000027">
    <property type="protein sequence ID" value="OGE85076.1"/>
    <property type="molecule type" value="Genomic_DNA"/>
</dbReference>
<keyword evidence="8 9" id="KW-0456">Lyase</keyword>
<dbReference type="PRINTS" id="PR00148">
    <property type="entry name" value="ENOLASE"/>
</dbReference>
<feature type="active site" description="Proton donor" evidence="9 10">
    <location>
        <position position="210"/>
    </location>
</feature>
<dbReference type="Pfam" id="PF00113">
    <property type="entry name" value="Enolase_C"/>
    <property type="match status" value="1"/>
</dbReference>
<feature type="binding site" evidence="9 12">
    <location>
        <position position="328"/>
    </location>
    <ligand>
        <name>Mg(2+)</name>
        <dbReference type="ChEBI" id="CHEBI:18420"/>
    </ligand>
</feature>
<evidence type="ECO:0000256" key="1">
    <source>
        <dbReference type="ARBA" id="ARBA00005031"/>
    </source>
</evidence>
<evidence type="ECO:0000313" key="16">
    <source>
        <dbReference type="Proteomes" id="UP000176786"/>
    </source>
</evidence>
<dbReference type="GO" id="GO:0000015">
    <property type="term" value="C:phosphopyruvate hydratase complex"/>
    <property type="evidence" value="ECO:0007669"/>
    <property type="project" value="InterPro"/>
</dbReference>
<dbReference type="InterPro" id="IPR020810">
    <property type="entry name" value="Enolase_C"/>
</dbReference>
<evidence type="ECO:0000256" key="12">
    <source>
        <dbReference type="PIRSR" id="PIRSR001400-3"/>
    </source>
</evidence>
<evidence type="ECO:0000256" key="8">
    <source>
        <dbReference type="ARBA" id="ARBA00023239"/>
    </source>
</evidence>
<dbReference type="CDD" id="cd03313">
    <property type="entry name" value="enolase"/>
    <property type="match status" value="1"/>
</dbReference>
<dbReference type="AlphaFoldDB" id="A0A1F5P5D2"/>
<comment type="catalytic activity">
    <reaction evidence="9">
        <text>(2R)-2-phosphoglycerate = phosphoenolpyruvate + H2O</text>
        <dbReference type="Rhea" id="RHEA:10164"/>
        <dbReference type="ChEBI" id="CHEBI:15377"/>
        <dbReference type="ChEBI" id="CHEBI:58289"/>
        <dbReference type="ChEBI" id="CHEBI:58702"/>
        <dbReference type="EC" id="4.2.1.11"/>
    </reaction>
</comment>
<comment type="caution">
    <text evidence="15">The sequence shown here is derived from an EMBL/GenBank/DDBJ whole genome shotgun (WGS) entry which is preliminary data.</text>
</comment>
<evidence type="ECO:0000313" key="15">
    <source>
        <dbReference type="EMBL" id="OGE85076.1"/>
    </source>
</evidence>
<gene>
    <name evidence="9" type="primary">eno</name>
    <name evidence="15" type="ORF">A3J48_02785</name>
</gene>
<dbReference type="SFLD" id="SFLDG00178">
    <property type="entry name" value="enolase"/>
    <property type="match status" value="1"/>
</dbReference>
<dbReference type="PANTHER" id="PTHR11902:SF1">
    <property type="entry name" value="ENOLASE"/>
    <property type="match status" value="1"/>
</dbReference>
<feature type="binding site" evidence="9">
    <location>
        <position position="169"/>
    </location>
    <ligand>
        <name>(2R)-2-phosphoglycerate</name>
        <dbReference type="ChEBI" id="CHEBI:58289"/>
    </ligand>
</feature>
<evidence type="ECO:0000256" key="9">
    <source>
        <dbReference type="HAMAP-Rule" id="MF_00318"/>
    </source>
</evidence>
<dbReference type="STRING" id="1817832.A3J48_02785"/>
<feature type="binding site" evidence="11">
    <location>
        <begin position="380"/>
        <end position="383"/>
    </location>
    <ligand>
        <name>substrate</name>
    </ligand>
</feature>
<feature type="binding site" evidence="11">
    <location>
        <position position="161"/>
    </location>
    <ligand>
        <name>substrate</name>
    </ligand>
</feature>
<evidence type="ECO:0000256" key="6">
    <source>
        <dbReference type="ARBA" id="ARBA00022842"/>
    </source>
</evidence>
<dbReference type="GO" id="GO:0000287">
    <property type="term" value="F:magnesium ion binding"/>
    <property type="evidence" value="ECO:0007669"/>
    <property type="project" value="UniProtKB-UniRule"/>
</dbReference>
<evidence type="ECO:0000256" key="7">
    <source>
        <dbReference type="ARBA" id="ARBA00023152"/>
    </source>
</evidence>
<dbReference type="Proteomes" id="UP000176786">
    <property type="component" value="Unassembled WGS sequence"/>
</dbReference>
<dbReference type="PANTHER" id="PTHR11902">
    <property type="entry name" value="ENOLASE"/>
    <property type="match status" value="1"/>
</dbReference>
<feature type="binding site" evidence="11">
    <location>
        <position position="294"/>
    </location>
    <ligand>
        <name>substrate</name>
    </ligand>
</feature>
<dbReference type="GO" id="GO:0009986">
    <property type="term" value="C:cell surface"/>
    <property type="evidence" value="ECO:0007669"/>
    <property type="project" value="UniProtKB-SubCell"/>
</dbReference>
<dbReference type="InterPro" id="IPR036849">
    <property type="entry name" value="Enolase-like_C_sf"/>
</dbReference>
<comment type="pathway">
    <text evidence="1 9">Carbohydrate degradation; glycolysis; pyruvate from D-glyceraldehyde 3-phosphate: step 4/5.</text>
</comment>
<keyword evidence="6 9" id="KW-0460">Magnesium</keyword>
<feature type="domain" description="Enolase C-terminal TIM barrel" evidence="13">
    <location>
        <begin position="145"/>
        <end position="428"/>
    </location>
</feature>
<feature type="binding site" evidence="11">
    <location>
        <position position="328"/>
    </location>
    <ligand>
        <name>substrate</name>
    </ligand>
</feature>
<comment type="subcellular location">
    <subcellularLocation>
        <location evidence="9">Cytoplasm</location>
    </subcellularLocation>
    <subcellularLocation>
        <location evidence="9">Secreted</location>
    </subcellularLocation>
    <subcellularLocation>
        <location evidence="9">Cell surface</location>
    </subcellularLocation>
    <text evidence="9">Fractions of enolase are present in both the cytoplasm and on the cell surface.</text>
</comment>
<dbReference type="Gene3D" id="3.20.20.120">
    <property type="entry name" value="Enolase-like C-terminal domain"/>
    <property type="match status" value="1"/>
</dbReference>
<dbReference type="HAMAP" id="MF_00318">
    <property type="entry name" value="Enolase"/>
    <property type="match status" value="1"/>
</dbReference>
<protein>
    <recommendedName>
        <fullName evidence="4 9">Enolase</fullName>
        <ecNumber evidence="3 9">4.2.1.11</ecNumber>
    </recommendedName>
    <alternativeName>
        <fullName evidence="9">2-phospho-D-glycerate hydro-lyase</fullName>
    </alternativeName>
    <alternativeName>
        <fullName evidence="9">2-phosphoglycerate dehydratase</fullName>
    </alternativeName>
</protein>